<keyword evidence="1" id="KW-0175">Coiled coil</keyword>
<evidence type="ECO:0000256" key="1">
    <source>
        <dbReference type="SAM" id="Coils"/>
    </source>
</evidence>
<dbReference type="Pfam" id="PF00578">
    <property type="entry name" value="AhpC-TSA"/>
    <property type="match status" value="1"/>
</dbReference>
<evidence type="ECO:0000313" key="4">
    <source>
        <dbReference type="Proteomes" id="UP001173801"/>
    </source>
</evidence>
<dbReference type="EMBL" id="JANURM010000019">
    <property type="protein sequence ID" value="MDL0089715.1"/>
    <property type="molecule type" value="Genomic_DNA"/>
</dbReference>
<dbReference type="CDD" id="cd02966">
    <property type="entry name" value="TlpA_like_family"/>
    <property type="match status" value="1"/>
</dbReference>
<protein>
    <submittedName>
        <fullName evidence="3">TlpA family protein disulfide reductase</fullName>
    </submittedName>
</protein>
<dbReference type="RefSeq" id="WP_284938443.1">
    <property type="nucleotide sequence ID" value="NZ_JANURM010000019.1"/>
</dbReference>
<reference evidence="3" key="2">
    <citation type="journal article" date="2023" name="Microorganisms">
        <title>Isolation and Genomic Characteristics of Cat-Borne Campylobacter felis sp. nov. and Sheep-Borne Campylobacter ovis sp. nov.</title>
        <authorList>
            <person name="Wang H."/>
            <person name="Li Y."/>
            <person name="Gu Y."/>
            <person name="Zhou G."/>
            <person name="Chen X."/>
            <person name="Zhang X."/>
            <person name="Shao Z."/>
            <person name="Zhang J."/>
            <person name="Zhang M."/>
        </authorList>
    </citation>
    <scope>NUCLEOTIDE SEQUENCE</scope>
    <source>
        <strain evidence="3">PS10</strain>
    </source>
</reference>
<dbReference type="InterPro" id="IPR013766">
    <property type="entry name" value="Thioredoxin_domain"/>
</dbReference>
<dbReference type="Gene3D" id="3.40.30.10">
    <property type="entry name" value="Glutaredoxin"/>
    <property type="match status" value="1"/>
</dbReference>
<dbReference type="PROSITE" id="PS51352">
    <property type="entry name" value="THIOREDOXIN_2"/>
    <property type="match status" value="1"/>
</dbReference>
<proteinExistence type="predicted"/>
<dbReference type="SUPFAM" id="SSF52833">
    <property type="entry name" value="Thioredoxin-like"/>
    <property type="match status" value="1"/>
</dbReference>
<comment type="caution">
    <text evidence="3">The sequence shown here is derived from an EMBL/GenBank/DDBJ whole genome shotgun (WGS) entry which is preliminary data.</text>
</comment>
<dbReference type="InterPro" id="IPR000866">
    <property type="entry name" value="AhpC/TSA"/>
</dbReference>
<dbReference type="PROSITE" id="PS51257">
    <property type="entry name" value="PROKAR_LIPOPROTEIN"/>
    <property type="match status" value="1"/>
</dbReference>
<name>A0ABT7HS82_9BACT</name>
<feature type="domain" description="Thioredoxin" evidence="2">
    <location>
        <begin position="39"/>
        <end position="187"/>
    </location>
</feature>
<dbReference type="PANTHER" id="PTHR42852:SF18">
    <property type="entry name" value="CHROMOSOME UNDETERMINED SCAFFOLD_47, WHOLE GENOME SHOTGUN SEQUENCE"/>
    <property type="match status" value="1"/>
</dbReference>
<dbReference type="InterPro" id="IPR036249">
    <property type="entry name" value="Thioredoxin-like_sf"/>
</dbReference>
<feature type="coiled-coil region" evidence="1">
    <location>
        <begin position="19"/>
        <end position="46"/>
    </location>
</feature>
<gene>
    <name evidence="3" type="ORF">NYG85_10120</name>
</gene>
<dbReference type="InterPro" id="IPR050553">
    <property type="entry name" value="Thioredoxin_ResA/DsbE_sf"/>
</dbReference>
<keyword evidence="4" id="KW-1185">Reference proteome</keyword>
<sequence>MNLKMLIIALSATFLILGCEDKKSEVENLDENKSEILEQKPQIKDENITLNLVSGEKLNLSVKNANIKIANNDKATLFVFFTTWCPPCRAEIPHLNNLSDKFTKDLNIVGILLEEKSGDEINEFINRFKIKYEISNGESNYALEKAVGGVIGLPFSILYKADGSHAATYTGLVPEEMLESDILRAVK</sequence>
<accession>A0ABT7HS82</accession>
<reference evidence="3" key="1">
    <citation type="submission" date="2022-08" db="EMBL/GenBank/DDBJ databases">
        <authorList>
            <person name="Wang H."/>
        </authorList>
    </citation>
    <scope>NUCLEOTIDE SEQUENCE</scope>
    <source>
        <strain evidence="3">PS10</strain>
    </source>
</reference>
<dbReference type="Proteomes" id="UP001173801">
    <property type="component" value="Unassembled WGS sequence"/>
</dbReference>
<evidence type="ECO:0000313" key="3">
    <source>
        <dbReference type="EMBL" id="MDL0089715.1"/>
    </source>
</evidence>
<organism evidence="3 4">
    <name type="scientific">Campylobacter gastrosuis</name>
    <dbReference type="NCBI Taxonomy" id="2974576"/>
    <lineage>
        <taxon>Bacteria</taxon>
        <taxon>Pseudomonadati</taxon>
        <taxon>Campylobacterota</taxon>
        <taxon>Epsilonproteobacteria</taxon>
        <taxon>Campylobacterales</taxon>
        <taxon>Campylobacteraceae</taxon>
        <taxon>Campylobacter</taxon>
    </lineage>
</organism>
<evidence type="ECO:0000259" key="2">
    <source>
        <dbReference type="PROSITE" id="PS51352"/>
    </source>
</evidence>
<dbReference type="PANTHER" id="PTHR42852">
    <property type="entry name" value="THIOL:DISULFIDE INTERCHANGE PROTEIN DSBE"/>
    <property type="match status" value="1"/>
</dbReference>